<dbReference type="Gene3D" id="3.60.20.10">
    <property type="entry name" value="Glutamine Phosphoribosylpyrophosphate, subunit 1, domain 1"/>
    <property type="match status" value="1"/>
</dbReference>
<dbReference type="AlphaFoldDB" id="A0A8J3AIH4"/>
<reference evidence="2" key="2">
    <citation type="submission" date="2020-09" db="EMBL/GenBank/DDBJ databases">
        <authorList>
            <person name="Sun Q."/>
            <person name="Zhou Y."/>
        </authorList>
    </citation>
    <scope>NUCLEOTIDE SEQUENCE</scope>
    <source>
        <strain evidence="2">CGMCC 1.14988</strain>
    </source>
</reference>
<reference evidence="2" key="1">
    <citation type="journal article" date="2014" name="Int. J. Syst. Evol. Microbiol.">
        <title>Complete genome sequence of Corynebacterium casei LMG S-19264T (=DSM 44701T), isolated from a smear-ripened cheese.</title>
        <authorList>
            <consortium name="US DOE Joint Genome Institute (JGI-PGF)"/>
            <person name="Walter F."/>
            <person name="Albersmeier A."/>
            <person name="Kalinowski J."/>
            <person name="Ruckert C."/>
        </authorList>
    </citation>
    <scope>NUCLEOTIDE SEQUENCE</scope>
    <source>
        <strain evidence="2">CGMCC 1.14988</strain>
    </source>
</reference>
<evidence type="ECO:0008006" key="4">
    <source>
        <dbReference type="Google" id="ProtNLM"/>
    </source>
</evidence>
<proteinExistence type="predicted"/>
<dbReference type="SUPFAM" id="SSF56235">
    <property type="entry name" value="N-terminal nucleophile aminohydrolases (Ntn hydrolases)"/>
    <property type="match status" value="1"/>
</dbReference>
<dbReference type="InterPro" id="IPR010430">
    <property type="entry name" value="DUF1028"/>
</dbReference>
<dbReference type="InterPro" id="IPR029055">
    <property type="entry name" value="Ntn_hydrolases_N"/>
</dbReference>
<evidence type="ECO:0000313" key="2">
    <source>
        <dbReference type="EMBL" id="GGI09794.1"/>
    </source>
</evidence>
<dbReference type="PANTHER" id="PTHR39328">
    <property type="entry name" value="BLL2871 PROTEIN"/>
    <property type="match status" value="1"/>
</dbReference>
<feature type="region of interest" description="Disordered" evidence="1">
    <location>
        <begin position="1"/>
        <end position="24"/>
    </location>
</feature>
<protein>
    <recommendedName>
        <fullName evidence="4">DUF1028 domain-containing protein</fullName>
    </recommendedName>
</protein>
<keyword evidence="3" id="KW-1185">Reference proteome</keyword>
<dbReference type="PANTHER" id="PTHR39328:SF1">
    <property type="entry name" value="BLL2871 PROTEIN"/>
    <property type="match status" value="1"/>
</dbReference>
<dbReference type="Proteomes" id="UP000650511">
    <property type="component" value="Unassembled WGS sequence"/>
</dbReference>
<dbReference type="EMBL" id="BMHA01000019">
    <property type="protein sequence ID" value="GGI09794.1"/>
    <property type="molecule type" value="Genomic_DNA"/>
</dbReference>
<evidence type="ECO:0000313" key="3">
    <source>
        <dbReference type="Proteomes" id="UP000650511"/>
    </source>
</evidence>
<gene>
    <name evidence="2" type="ORF">GCM10011354_35840</name>
</gene>
<name>A0A8J3AIH4_9ACTN</name>
<evidence type="ECO:0000256" key="1">
    <source>
        <dbReference type="SAM" id="MobiDB-lite"/>
    </source>
</evidence>
<dbReference type="Pfam" id="PF06267">
    <property type="entry name" value="DUF1028"/>
    <property type="match status" value="1"/>
</dbReference>
<accession>A0A8J3AIH4</accession>
<feature type="region of interest" description="Disordered" evidence="1">
    <location>
        <begin position="243"/>
        <end position="263"/>
    </location>
</feature>
<comment type="caution">
    <text evidence="2">The sequence shown here is derived from an EMBL/GenBank/DDBJ whole genome shotgun (WGS) entry which is preliminary data.</text>
</comment>
<organism evidence="2 3">
    <name type="scientific">Egicoccus halophilus</name>
    <dbReference type="NCBI Taxonomy" id="1670830"/>
    <lineage>
        <taxon>Bacteria</taxon>
        <taxon>Bacillati</taxon>
        <taxon>Actinomycetota</taxon>
        <taxon>Nitriliruptoria</taxon>
        <taxon>Egicoccales</taxon>
        <taxon>Egicoccaceae</taxon>
        <taxon>Egicoccus</taxon>
    </lineage>
</organism>
<sequence length="263" mass="28083">MALSERRPRTTAHGPSGLERWTYPDRATSAEAPVTFSITVHDPTTGQLAVGAVTAEPAVGKLVSHARRRAGAVASQAAMNPYLGLDGLELLEAGRAAKEALDLLLRGDPGREARQVGVVDAEGRSAAWTGSACPDWSGHLTLDHVSVQGNRLVGPQTLDATLQGYLDADGPELARRVYAALVAGEKTGADTDGALSATILVVDREEYPLWDVRVDHHDAPVQELDRLLDVFEEQLLPTVRRLSTRNDPMGSMTRTLLEPGTAS</sequence>